<reference evidence="2" key="1">
    <citation type="journal article" date="2019" name="Int. J. Syst. Evol. Microbiol.">
        <title>The Global Catalogue of Microorganisms (GCM) 10K type strain sequencing project: providing services to taxonomists for standard genome sequencing and annotation.</title>
        <authorList>
            <consortium name="The Broad Institute Genomics Platform"/>
            <consortium name="The Broad Institute Genome Sequencing Center for Infectious Disease"/>
            <person name="Wu L."/>
            <person name="Ma J."/>
        </authorList>
    </citation>
    <scope>NUCLEOTIDE SEQUENCE [LARGE SCALE GENOMIC DNA]</scope>
    <source>
        <strain evidence="2">CECT 7477</strain>
    </source>
</reference>
<gene>
    <name evidence="1" type="primary">gntA</name>
    <name evidence="1" type="ORF">ACFOUT_15405</name>
</gene>
<dbReference type="Proteomes" id="UP001595814">
    <property type="component" value="Unassembled WGS sequence"/>
</dbReference>
<evidence type="ECO:0000313" key="1">
    <source>
        <dbReference type="EMBL" id="MFC4097277.1"/>
    </source>
</evidence>
<dbReference type="PANTHER" id="PTHR40045">
    <property type="entry name" value="YCGG FAMILY PROTEIN"/>
    <property type="match status" value="1"/>
</dbReference>
<dbReference type="NCBIfam" id="NF041366">
    <property type="entry name" value="GntA_guanitoxin"/>
    <property type="match status" value="1"/>
</dbReference>
<protein>
    <submittedName>
        <fullName evidence="1">Guanitoxin biosynthesis heme-dependent pre-guanitoxin N-hydroxylase GntA</fullName>
    </submittedName>
</protein>
<keyword evidence="2" id="KW-1185">Reference proteome</keyword>
<dbReference type="EMBL" id="JBHSAW010000010">
    <property type="protein sequence ID" value="MFC4097277.1"/>
    <property type="molecule type" value="Genomic_DNA"/>
</dbReference>
<organism evidence="1 2">
    <name type="scientific">Euzebyella saccharophila</name>
    <dbReference type="NCBI Taxonomy" id="679664"/>
    <lineage>
        <taxon>Bacteria</taxon>
        <taxon>Pseudomonadati</taxon>
        <taxon>Bacteroidota</taxon>
        <taxon>Flavobacteriia</taxon>
        <taxon>Flavobacteriales</taxon>
        <taxon>Flavobacteriaceae</taxon>
        <taxon>Euzebyella</taxon>
    </lineage>
</organism>
<dbReference type="PANTHER" id="PTHR40045:SF1">
    <property type="entry name" value="YQCI_YCGG FAMILY PROTEIN"/>
    <property type="match status" value="1"/>
</dbReference>
<name>A0ABV8JQW9_9FLAO</name>
<proteinExistence type="predicted"/>
<comment type="caution">
    <text evidence="1">The sequence shown here is derived from an EMBL/GenBank/DDBJ whole genome shotgun (WGS) entry which is preliminary data.</text>
</comment>
<accession>A0ABV8JQW9</accession>
<evidence type="ECO:0000313" key="2">
    <source>
        <dbReference type="Proteomes" id="UP001595814"/>
    </source>
</evidence>
<dbReference type="RefSeq" id="WP_192461971.1">
    <property type="nucleotide sequence ID" value="NZ_JACYFJ010000002.1"/>
</dbReference>
<dbReference type="InterPro" id="IPR014988">
    <property type="entry name" value="Uncharacterised_YqcI/YcgG"/>
</dbReference>
<dbReference type="Pfam" id="PF08892">
    <property type="entry name" value="YqcI_YcgG"/>
    <property type="match status" value="1"/>
</dbReference>
<sequence length="246" mass="28274">MRKSPTYYVDAKSIHSSPDFYSKEERIIFQDIEKFILQEGYPCVGAQAAINGKTFSIGVFKTMEGQEDIKKLALGLENYIDFMDGKASNLQTYLAVFPHIQITDEVEFEEQLWNLAQNLHEIDTSEWATSVDYEANSPDFSFSFGGKAFFMVGMHPKSSRRARKSKYPIIAFNLQAQFDELRKKGRYEIMKKATRDREIKFDGSINPMLADFGQGSQAAQYSGRKVEPDWKCPFLAKQAKKYAYEH</sequence>